<dbReference type="Proteomes" id="UP000887568">
    <property type="component" value="Unplaced"/>
</dbReference>
<dbReference type="InterPro" id="IPR050111">
    <property type="entry name" value="C-type_lectin/snaclec_domain"/>
</dbReference>
<dbReference type="InterPro" id="IPR001304">
    <property type="entry name" value="C-type_lectin-like"/>
</dbReference>
<name>A0A913Z4R5_PATMI</name>
<dbReference type="CDD" id="cd00037">
    <property type="entry name" value="CLECT"/>
    <property type="match status" value="1"/>
</dbReference>
<sequence>MECSCPPQWQLWGKECYRLTPRVAQTWDQAKSACRDLGGKMASPRSLEEMNFMTDMAREMDDTGDYFVWIACNDREVEGIWECDGQEGIEPFLEWDMGQPDNNGNQDCVNMAERHNDRMDDAGCESTWPHMAFCIRRAACTYGLIQLRH</sequence>
<dbReference type="SMART" id="SM00034">
    <property type="entry name" value="CLECT"/>
    <property type="match status" value="1"/>
</dbReference>
<keyword evidence="3" id="KW-1185">Reference proteome</keyword>
<dbReference type="OMA" id="AGCESTW"/>
<reference evidence="2" key="1">
    <citation type="submission" date="2022-11" db="UniProtKB">
        <authorList>
            <consortium name="EnsemblMetazoa"/>
        </authorList>
    </citation>
    <scope>IDENTIFICATION</scope>
</reference>
<dbReference type="PROSITE" id="PS50041">
    <property type="entry name" value="C_TYPE_LECTIN_2"/>
    <property type="match status" value="1"/>
</dbReference>
<dbReference type="RefSeq" id="XP_038046717.1">
    <property type="nucleotide sequence ID" value="XM_038190789.1"/>
</dbReference>
<dbReference type="OrthoDB" id="7357196at2759"/>
<dbReference type="AlphaFoldDB" id="A0A913Z4R5"/>
<dbReference type="EnsemblMetazoa" id="XM_038190789.1">
    <property type="protein sequence ID" value="XP_038046717.1"/>
    <property type="gene ID" value="LOC119720924"/>
</dbReference>
<dbReference type="SUPFAM" id="SSF56436">
    <property type="entry name" value="C-type lectin-like"/>
    <property type="match status" value="1"/>
</dbReference>
<organism evidence="2 3">
    <name type="scientific">Patiria miniata</name>
    <name type="common">Bat star</name>
    <name type="synonym">Asterina miniata</name>
    <dbReference type="NCBI Taxonomy" id="46514"/>
    <lineage>
        <taxon>Eukaryota</taxon>
        <taxon>Metazoa</taxon>
        <taxon>Echinodermata</taxon>
        <taxon>Eleutherozoa</taxon>
        <taxon>Asterozoa</taxon>
        <taxon>Asteroidea</taxon>
        <taxon>Valvatacea</taxon>
        <taxon>Valvatida</taxon>
        <taxon>Asterinidae</taxon>
        <taxon>Patiria</taxon>
    </lineage>
</organism>
<dbReference type="InterPro" id="IPR016187">
    <property type="entry name" value="CTDL_fold"/>
</dbReference>
<feature type="domain" description="C-type lectin" evidence="1">
    <location>
        <begin position="12"/>
        <end position="125"/>
    </location>
</feature>
<evidence type="ECO:0000259" key="1">
    <source>
        <dbReference type="PROSITE" id="PS50041"/>
    </source>
</evidence>
<accession>A0A913Z4R5</accession>
<evidence type="ECO:0000313" key="2">
    <source>
        <dbReference type="EnsemblMetazoa" id="XP_038046717.1"/>
    </source>
</evidence>
<dbReference type="PANTHER" id="PTHR22803">
    <property type="entry name" value="MANNOSE, PHOSPHOLIPASE, LECTIN RECEPTOR RELATED"/>
    <property type="match status" value="1"/>
</dbReference>
<dbReference type="InterPro" id="IPR016186">
    <property type="entry name" value="C-type_lectin-like/link_sf"/>
</dbReference>
<proteinExistence type="predicted"/>
<dbReference type="Pfam" id="PF00059">
    <property type="entry name" value="Lectin_C"/>
    <property type="match status" value="1"/>
</dbReference>
<protein>
    <recommendedName>
        <fullName evidence="1">C-type lectin domain-containing protein</fullName>
    </recommendedName>
</protein>
<dbReference type="GeneID" id="119720924"/>
<dbReference type="Gene3D" id="3.10.100.10">
    <property type="entry name" value="Mannose-Binding Protein A, subunit A"/>
    <property type="match status" value="1"/>
</dbReference>
<evidence type="ECO:0000313" key="3">
    <source>
        <dbReference type="Proteomes" id="UP000887568"/>
    </source>
</evidence>